<sequence length="34" mass="3426">MGRRPSEIVTPRPEGAAICIAQGEALGAGKAFNG</sequence>
<name>A0A518IVA3_9BACT</name>
<gene>
    <name evidence="1" type="ORF">Mal33_30180</name>
</gene>
<protein>
    <submittedName>
        <fullName evidence="1">Uncharacterized protein</fullName>
    </submittedName>
</protein>
<dbReference type="AlphaFoldDB" id="A0A518IVA3"/>
<accession>A0A518IVA3</accession>
<proteinExistence type="predicted"/>
<organism evidence="1 2">
    <name type="scientific">Rosistilla oblonga</name>
    <dbReference type="NCBI Taxonomy" id="2527990"/>
    <lineage>
        <taxon>Bacteria</taxon>
        <taxon>Pseudomonadati</taxon>
        <taxon>Planctomycetota</taxon>
        <taxon>Planctomycetia</taxon>
        <taxon>Pirellulales</taxon>
        <taxon>Pirellulaceae</taxon>
        <taxon>Rosistilla</taxon>
    </lineage>
</organism>
<evidence type="ECO:0000313" key="2">
    <source>
        <dbReference type="Proteomes" id="UP000316770"/>
    </source>
</evidence>
<reference evidence="1 2" key="1">
    <citation type="submission" date="2019-02" db="EMBL/GenBank/DDBJ databases">
        <title>Deep-cultivation of Planctomycetes and their phenomic and genomic characterization uncovers novel biology.</title>
        <authorList>
            <person name="Wiegand S."/>
            <person name="Jogler M."/>
            <person name="Boedeker C."/>
            <person name="Pinto D."/>
            <person name="Vollmers J."/>
            <person name="Rivas-Marin E."/>
            <person name="Kohn T."/>
            <person name="Peeters S.H."/>
            <person name="Heuer A."/>
            <person name="Rast P."/>
            <person name="Oberbeckmann S."/>
            <person name="Bunk B."/>
            <person name="Jeske O."/>
            <person name="Meyerdierks A."/>
            <person name="Storesund J.E."/>
            <person name="Kallscheuer N."/>
            <person name="Luecker S."/>
            <person name="Lage O.M."/>
            <person name="Pohl T."/>
            <person name="Merkel B.J."/>
            <person name="Hornburger P."/>
            <person name="Mueller R.-W."/>
            <person name="Bruemmer F."/>
            <person name="Labrenz M."/>
            <person name="Spormann A.M."/>
            <person name="Op den Camp H."/>
            <person name="Overmann J."/>
            <person name="Amann R."/>
            <person name="Jetten M.S.M."/>
            <person name="Mascher T."/>
            <person name="Medema M.H."/>
            <person name="Devos D.P."/>
            <person name="Kaster A.-K."/>
            <person name="Ovreas L."/>
            <person name="Rohde M."/>
            <person name="Galperin M.Y."/>
            <person name="Jogler C."/>
        </authorList>
    </citation>
    <scope>NUCLEOTIDE SEQUENCE [LARGE SCALE GENOMIC DNA]</scope>
    <source>
        <strain evidence="1 2">Mal33</strain>
    </source>
</reference>
<dbReference type="Proteomes" id="UP000316770">
    <property type="component" value="Chromosome"/>
</dbReference>
<evidence type="ECO:0000313" key="1">
    <source>
        <dbReference type="EMBL" id="QDV57017.1"/>
    </source>
</evidence>
<dbReference type="EMBL" id="CP036318">
    <property type="protein sequence ID" value="QDV57017.1"/>
    <property type="molecule type" value="Genomic_DNA"/>
</dbReference>
<keyword evidence="2" id="KW-1185">Reference proteome</keyword>